<dbReference type="Proteomes" id="UP001055658">
    <property type="component" value="Chromosome"/>
</dbReference>
<evidence type="ECO:0000313" key="1">
    <source>
        <dbReference type="EMBL" id="USD22766.1"/>
    </source>
</evidence>
<sequence>MIEIGKLGIIESGDEEGFQIKVLNDSENTGGFLILTGKDLNDEESEGFDSWVSSYSELESYFKESNWKIKWLKTGST</sequence>
<dbReference type="EMBL" id="CP092418">
    <property type="protein sequence ID" value="USD22766.1"/>
    <property type="molecule type" value="Genomic_DNA"/>
</dbReference>
<dbReference type="RefSeq" id="WP_252085120.1">
    <property type="nucleotide sequence ID" value="NZ_CP092418.1"/>
</dbReference>
<gene>
    <name evidence="1" type="ORF">MJO52_06415</name>
</gene>
<reference evidence="1" key="1">
    <citation type="submission" date="2022-02" db="EMBL/GenBank/DDBJ databases">
        <title>Coral-associated bacteria.</title>
        <authorList>
            <person name="Tang K."/>
            <person name="Wang X."/>
        </authorList>
    </citation>
    <scope>NUCLEOTIDE SEQUENCE</scope>
    <source>
        <strain evidence="1">SCSIO 43006</strain>
    </source>
</reference>
<organism evidence="1 2">
    <name type="scientific">Microbulbifer variabilis</name>
    <dbReference type="NCBI Taxonomy" id="266805"/>
    <lineage>
        <taxon>Bacteria</taxon>
        <taxon>Pseudomonadati</taxon>
        <taxon>Pseudomonadota</taxon>
        <taxon>Gammaproteobacteria</taxon>
        <taxon>Cellvibrionales</taxon>
        <taxon>Microbulbiferaceae</taxon>
        <taxon>Microbulbifer</taxon>
    </lineage>
</organism>
<protein>
    <submittedName>
        <fullName evidence="1">Uncharacterized protein</fullName>
    </submittedName>
</protein>
<accession>A0ABY4VEP7</accession>
<name>A0ABY4VEP7_9GAMM</name>
<proteinExistence type="predicted"/>
<evidence type="ECO:0000313" key="2">
    <source>
        <dbReference type="Proteomes" id="UP001055658"/>
    </source>
</evidence>
<keyword evidence="2" id="KW-1185">Reference proteome</keyword>